<dbReference type="Proteomes" id="UP001245370">
    <property type="component" value="Unassembled WGS sequence"/>
</dbReference>
<dbReference type="InterPro" id="IPR022448">
    <property type="entry name" value="Quinoprotein_dehydrogenase"/>
</dbReference>
<dbReference type="PANTHER" id="PTHR35936">
    <property type="entry name" value="MEMBRANE-BOUND LYTIC MUREIN TRANSGLYCOSYLASE F"/>
    <property type="match status" value="1"/>
</dbReference>
<reference evidence="4 6" key="2">
    <citation type="submission" date="2023-07" db="EMBL/GenBank/DDBJ databases">
        <title>Genomic Encyclopedia of Type Strains, Phase IV (KMG-IV): sequencing the most valuable type-strain genomes for metagenomic binning, comparative biology and taxonomic classification.</title>
        <authorList>
            <person name="Goeker M."/>
        </authorList>
    </citation>
    <scope>NUCLEOTIDE SEQUENCE [LARGE SCALE GENOMIC DNA]</scope>
    <source>
        <strain evidence="4 6">DSM 338</strain>
    </source>
</reference>
<dbReference type="EMBL" id="JAVDPY010000003">
    <property type="protein sequence ID" value="MDR6333538.1"/>
    <property type="molecule type" value="Genomic_DNA"/>
</dbReference>
<name>A0A9W6CHW7_XANFL</name>
<dbReference type="SMART" id="SM00062">
    <property type="entry name" value="PBPb"/>
    <property type="match status" value="1"/>
</dbReference>
<gene>
    <name evidence="4" type="ORF">GGQ86_002008</name>
    <name evidence="3" type="ORF">XFLAVUS301_03840</name>
</gene>
<sequence>MPRRPASASRERFAPLLASIATAALAAILLLSPSGAGGQQIPDQVSADALRVCADPANMPFSNAAGEGFENKIAAIVADELKLPLRYYLMPQGPGFVRNSLGRRLCDVIIGYVAGADLVLHTNPYYESVFVLVVKAGGPLDGVTQLSDPKLKTAKLGVIAATPPADHLLELGLIGNAHTYSLLVDRRYASPAEEMLASLNAGEIDGGLLWGPSAGYFAAQSATPLKVIPLVKEAPRPALAYRITMGVRPTDHIWKQTLNTVLRKRADDIEKVLVAYHVPLLDEDGQPIVPTSGTPGQ</sequence>
<feature type="domain" description="Solute-binding protein family 3/N-terminal" evidence="2">
    <location>
        <begin position="49"/>
        <end position="275"/>
    </location>
</feature>
<evidence type="ECO:0000313" key="5">
    <source>
        <dbReference type="Proteomes" id="UP001144397"/>
    </source>
</evidence>
<organism evidence="3 5">
    <name type="scientific">Xanthobacter flavus</name>
    <dbReference type="NCBI Taxonomy" id="281"/>
    <lineage>
        <taxon>Bacteria</taxon>
        <taxon>Pseudomonadati</taxon>
        <taxon>Pseudomonadota</taxon>
        <taxon>Alphaproteobacteria</taxon>
        <taxon>Hyphomicrobiales</taxon>
        <taxon>Xanthobacteraceae</taxon>
        <taxon>Xanthobacter</taxon>
    </lineage>
</organism>
<evidence type="ECO:0000313" key="3">
    <source>
        <dbReference type="EMBL" id="GLI20710.1"/>
    </source>
</evidence>
<keyword evidence="6" id="KW-1185">Reference proteome</keyword>
<dbReference type="PANTHER" id="PTHR35936:SF17">
    <property type="entry name" value="ARGININE-BINDING EXTRACELLULAR PROTEIN ARTP"/>
    <property type="match status" value="1"/>
</dbReference>
<evidence type="ECO:0000313" key="6">
    <source>
        <dbReference type="Proteomes" id="UP001245370"/>
    </source>
</evidence>
<reference evidence="3" key="1">
    <citation type="submission" date="2022-12" db="EMBL/GenBank/DDBJ databases">
        <title>Reference genome sequencing for broad-spectrum identification of bacterial and archaeal isolates by mass spectrometry.</title>
        <authorList>
            <person name="Sekiguchi Y."/>
            <person name="Tourlousse D.M."/>
        </authorList>
    </citation>
    <scope>NUCLEOTIDE SEQUENCE</scope>
    <source>
        <strain evidence="3">301</strain>
    </source>
</reference>
<dbReference type="EMBL" id="BSDO01000001">
    <property type="protein sequence ID" value="GLI20710.1"/>
    <property type="molecule type" value="Genomic_DNA"/>
</dbReference>
<evidence type="ECO:0000256" key="1">
    <source>
        <dbReference type="ARBA" id="ARBA00022729"/>
    </source>
</evidence>
<dbReference type="InterPro" id="IPR001638">
    <property type="entry name" value="Solute-binding_3/MltF_N"/>
</dbReference>
<dbReference type="SUPFAM" id="SSF53850">
    <property type="entry name" value="Periplasmic binding protein-like II"/>
    <property type="match status" value="1"/>
</dbReference>
<dbReference type="RefSeq" id="WP_169123402.1">
    <property type="nucleotide sequence ID" value="NZ_BSDO01000001.1"/>
</dbReference>
<evidence type="ECO:0000259" key="2">
    <source>
        <dbReference type="SMART" id="SM00062"/>
    </source>
</evidence>
<comment type="caution">
    <text evidence="3">The sequence shown here is derived from an EMBL/GenBank/DDBJ whole genome shotgun (WGS) entry which is preliminary data.</text>
</comment>
<evidence type="ECO:0000313" key="4">
    <source>
        <dbReference type="EMBL" id="MDR6333538.1"/>
    </source>
</evidence>
<keyword evidence="1" id="KW-0732">Signal</keyword>
<protein>
    <submittedName>
        <fullName evidence="4">Quinoprotein dehydrogenase-associated probable ABC transporter substrate-binding protein</fullName>
    </submittedName>
</protein>
<proteinExistence type="predicted"/>
<dbReference type="GeneID" id="95761177"/>
<dbReference type="Gene3D" id="3.40.190.10">
    <property type="entry name" value="Periplasmic binding protein-like II"/>
    <property type="match status" value="2"/>
</dbReference>
<dbReference type="Proteomes" id="UP001144397">
    <property type="component" value="Unassembled WGS sequence"/>
</dbReference>
<dbReference type="NCBIfam" id="TIGR03871">
    <property type="entry name" value="ABC_peri_MoxJ_2"/>
    <property type="match status" value="1"/>
</dbReference>
<accession>A0A9W6CHW7</accession>
<dbReference type="AlphaFoldDB" id="A0A9W6CHW7"/>